<protein>
    <submittedName>
        <fullName evidence="2">Uncharacterized protein</fullName>
    </submittedName>
</protein>
<dbReference type="EMBL" id="CP033367">
    <property type="protein sequence ID" value="QKD04766.1"/>
    <property type="molecule type" value="Genomic_DNA"/>
</dbReference>
<keyword evidence="1" id="KW-1133">Transmembrane helix</keyword>
<keyword evidence="1" id="KW-0472">Membrane</keyword>
<dbReference type="RefSeq" id="WP_027034311.1">
    <property type="nucleotide sequence ID" value="NZ_CP033367.1"/>
</dbReference>
<accession>A0A6M7WT80</accession>
<sequence length="139" mass="13722">MRTISKLFDSHSEAARVVGDLVAVGVPRVQIAIIGPYQDEVGILRSPGVILGAVGAMLACLGAMIVYGGLSATALICAVCGGGAGGLLGACIAAATKLDDRTVAGRIVLVTAHVDDHETDIAQAVLGGCAPTASIAEAA</sequence>
<feature type="transmembrane region" description="Helical" evidence="1">
    <location>
        <begin position="73"/>
        <end position="96"/>
    </location>
</feature>
<proteinExistence type="predicted"/>
<reference evidence="2 3" key="1">
    <citation type="submission" date="2018-10" db="EMBL/GenBank/DDBJ databases">
        <authorList>
            <person name="Perry B.J."/>
            <person name="Sullivan J.T."/>
            <person name="Murphy R.J.T."/>
            <person name="Ramsay J.P."/>
            <person name="Ronson C.W."/>
        </authorList>
    </citation>
    <scope>NUCLEOTIDE SEQUENCE [LARGE SCALE GENOMIC DNA]</scope>
    <source>
        <strain evidence="2 3">R88b</strain>
    </source>
</reference>
<evidence type="ECO:0000313" key="2">
    <source>
        <dbReference type="EMBL" id="QKD04766.1"/>
    </source>
</evidence>
<evidence type="ECO:0000313" key="3">
    <source>
        <dbReference type="Proteomes" id="UP000503017"/>
    </source>
</evidence>
<keyword evidence="1" id="KW-0812">Transmembrane</keyword>
<dbReference type="Proteomes" id="UP000503017">
    <property type="component" value="Chromosome"/>
</dbReference>
<name>A0A6M7WT80_RHILI</name>
<evidence type="ECO:0000256" key="1">
    <source>
        <dbReference type="SAM" id="Phobius"/>
    </source>
</evidence>
<organism evidence="2 3">
    <name type="scientific">Mesorhizobium loti R88b</name>
    <dbReference type="NCBI Taxonomy" id="935548"/>
    <lineage>
        <taxon>Bacteria</taxon>
        <taxon>Pseudomonadati</taxon>
        <taxon>Pseudomonadota</taxon>
        <taxon>Alphaproteobacteria</taxon>
        <taxon>Hyphomicrobiales</taxon>
        <taxon>Phyllobacteriaceae</taxon>
        <taxon>Mesorhizobium</taxon>
    </lineage>
</organism>
<dbReference type="AlphaFoldDB" id="A0A6M7WT80"/>
<feature type="transmembrane region" description="Helical" evidence="1">
    <location>
        <begin position="48"/>
        <end position="67"/>
    </location>
</feature>
<gene>
    <name evidence="2" type="ORF">EB235_27480</name>
</gene>